<feature type="chain" id="PRO_5046354500" evidence="1">
    <location>
        <begin position="33"/>
        <end position="242"/>
    </location>
</feature>
<dbReference type="Proteomes" id="UP001285263">
    <property type="component" value="Unassembled WGS sequence"/>
</dbReference>
<dbReference type="NCBIfam" id="NF035944">
    <property type="entry name" value="PEPxxWA-CTERM"/>
    <property type="match status" value="1"/>
</dbReference>
<feature type="signal peptide" evidence="1">
    <location>
        <begin position="1"/>
        <end position="32"/>
    </location>
</feature>
<dbReference type="InterPro" id="IPR013424">
    <property type="entry name" value="Ice-binding_C"/>
</dbReference>
<reference evidence="3 4" key="1">
    <citation type="submission" date="2023-11" db="EMBL/GenBank/DDBJ databases">
        <title>Paucibacter sp. nov., isolated from fresh soil in Korea.</title>
        <authorList>
            <person name="Le N.T.T."/>
        </authorList>
    </citation>
    <scope>NUCLEOTIDE SEQUENCE [LARGE SCALE GENOMIC DNA]</scope>
    <source>
        <strain evidence="3 4">R3-3</strain>
    </source>
</reference>
<gene>
    <name evidence="3" type="ORF">SNE35_12450</name>
</gene>
<name>A0ABU5DGA8_9BURK</name>
<evidence type="ECO:0000256" key="1">
    <source>
        <dbReference type="SAM" id="SignalP"/>
    </source>
</evidence>
<evidence type="ECO:0000259" key="2">
    <source>
        <dbReference type="Pfam" id="PF07589"/>
    </source>
</evidence>
<dbReference type="EMBL" id="JAXCLA010000004">
    <property type="protein sequence ID" value="MDY0745324.1"/>
    <property type="molecule type" value="Genomic_DNA"/>
</dbReference>
<keyword evidence="1" id="KW-0732">Signal</keyword>
<proteinExistence type="predicted"/>
<dbReference type="Pfam" id="PF07589">
    <property type="entry name" value="PEP-CTERM"/>
    <property type="match status" value="1"/>
</dbReference>
<evidence type="ECO:0000313" key="4">
    <source>
        <dbReference type="Proteomes" id="UP001285263"/>
    </source>
</evidence>
<sequence length="242" mass="24262">MRKNRIAAGSRRAGLLLATAAAALSFSQAASAGITPGDTFTFAIAGFNSAGTVGYILGSGYSAVFGETTTFAAAGYNGQAYTISSYEVVGATTTTDYFKISTPTNFLTTSKVNGTTITALQFDIGDANSGVGVDTGADPLDFSSAVTSYTAAGNIVYGTANTSFTLTPGVTLGNGGLSFSAAEGVNTGTSAITSVAVHEFNFSISYATPAAAVPEPGTWALLLAGLGVTGSIARRKSRASRS</sequence>
<protein>
    <submittedName>
        <fullName evidence="3">PEPxxWA-CTERM sorting domain-containing protein</fullName>
    </submittedName>
</protein>
<dbReference type="NCBIfam" id="TIGR02595">
    <property type="entry name" value="PEP_CTERM"/>
    <property type="match status" value="1"/>
</dbReference>
<organism evidence="3 4">
    <name type="scientific">Roseateles agri</name>
    <dbReference type="NCBI Taxonomy" id="3098619"/>
    <lineage>
        <taxon>Bacteria</taxon>
        <taxon>Pseudomonadati</taxon>
        <taxon>Pseudomonadota</taxon>
        <taxon>Betaproteobacteria</taxon>
        <taxon>Burkholderiales</taxon>
        <taxon>Sphaerotilaceae</taxon>
        <taxon>Roseateles</taxon>
    </lineage>
</organism>
<dbReference type="RefSeq" id="WP_320423234.1">
    <property type="nucleotide sequence ID" value="NZ_JAXCLA010000004.1"/>
</dbReference>
<comment type="caution">
    <text evidence="3">The sequence shown here is derived from an EMBL/GenBank/DDBJ whole genome shotgun (WGS) entry which is preliminary data.</text>
</comment>
<keyword evidence="4" id="KW-1185">Reference proteome</keyword>
<feature type="domain" description="Ice-binding protein C-terminal" evidence="2">
    <location>
        <begin position="212"/>
        <end position="236"/>
    </location>
</feature>
<accession>A0ABU5DGA8</accession>
<evidence type="ECO:0000313" key="3">
    <source>
        <dbReference type="EMBL" id="MDY0745324.1"/>
    </source>
</evidence>